<keyword evidence="10" id="KW-1185">Reference proteome</keyword>
<evidence type="ECO:0000256" key="5">
    <source>
        <dbReference type="ARBA" id="ARBA00022692"/>
    </source>
</evidence>
<proteinExistence type="inferred from homology"/>
<dbReference type="GO" id="GO:0009847">
    <property type="term" value="P:spore germination"/>
    <property type="evidence" value="ECO:0007669"/>
    <property type="project" value="InterPro"/>
</dbReference>
<feature type="transmembrane region" description="Helical" evidence="8">
    <location>
        <begin position="143"/>
        <end position="166"/>
    </location>
</feature>
<evidence type="ECO:0000256" key="4">
    <source>
        <dbReference type="ARBA" id="ARBA00022544"/>
    </source>
</evidence>
<feature type="transmembrane region" description="Helical" evidence="8">
    <location>
        <begin position="12"/>
        <end position="30"/>
    </location>
</feature>
<evidence type="ECO:0000256" key="6">
    <source>
        <dbReference type="ARBA" id="ARBA00022989"/>
    </source>
</evidence>
<evidence type="ECO:0000256" key="7">
    <source>
        <dbReference type="ARBA" id="ARBA00023136"/>
    </source>
</evidence>
<keyword evidence="3" id="KW-0813">Transport</keyword>
<dbReference type="PANTHER" id="PTHR34975">
    <property type="entry name" value="SPORE GERMINATION PROTEIN A2"/>
    <property type="match status" value="1"/>
</dbReference>
<comment type="subcellular location">
    <subcellularLocation>
        <location evidence="1">Membrane</location>
        <topology evidence="1">Multi-pass membrane protein</topology>
    </subcellularLocation>
</comment>
<feature type="transmembrane region" description="Helical" evidence="8">
    <location>
        <begin position="73"/>
        <end position="93"/>
    </location>
</feature>
<keyword evidence="5 8" id="KW-0812">Transmembrane</keyword>
<dbReference type="NCBIfam" id="TIGR00912">
    <property type="entry name" value="2A0309"/>
    <property type="match status" value="1"/>
</dbReference>
<evidence type="ECO:0000313" key="10">
    <source>
        <dbReference type="Proteomes" id="UP000277811"/>
    </source>
</evidence>
<reference evidence="9 10" key="1">
    <citation type="submission" date="2018-06" db="EMBL/GenBank/DDBJ databases">
        <authorList>
            <person name="Strepis N."/>
        </authorList>
    </citation>
    <scope>NUCLEOTIDE SEQUENCE [LARGE SCALE GENOMIC DNA]</scope>
    <source>
        <strain evidence="9">LUCI</strain>
    </source>
</reference>
<dbReference type="PANTHER" id="PTHR34975:SF2">
    <property type="entry name" value="SPORE GERMINATION PROTEIN A2"/>
    <property type="match status" value="1"/>
</dbReference>
<evidence type="ECO:0000256" key="8">
    <source>
        <dbReference type="SAM" id="Phobius"/>
    </source>
</evidence>
<keyword evidence="6 8" id="KW-1133">Transmembrane helix</keyword>
<dbReference type="GO" id="GO:0016020">
    <property type="term" value="C:membrane"/>
    <property type="evidence" value="ECO:0007669"/>
    <property type="project" value="UniProtKB-SubCell"/>
</dbReference>
<feature type="transmembrane region" description="Helical" evidence="8">
    <location>
        <begin position="269"/>
        <end position="293"/>
    </location>
</feature>
<feature type="transmembrane region" description="Helical" evidence="8">
    <location>
        <begin position="113"/>
        <end position="131"/>
    </location>
</feature>
<dbReference type="Proteomes" id="UP000277811">
    <property type="component" value="Unassembled WGS sequence"/>
</dbReference>
<protein>
    <submittedName>
        <fullName evidence="9">Spore germination gerab</fullName>
    </submittedName>
</protein>
<evidence type="ECO:0000256" key="2">
    <source>
        <dbReference type="ARBA" id="ARBA00007998"/>
    </source>
</evidence>
<keyword evidence="4" id="KW-0309">Germination</keyword>
<keyword evidence="7 8" id="KW-0472">Membrane</keyword>
<name>A0A498R3Z3_9FIRM</name>
<feature type="transmembrane region" description="Helical" evidence="8">
    <location>
        <begin position="186"/>
        <end position="207"/>
    </location>
</feature>
<dbReference type="AlphaFoldDB" id="A0A498R3Z3"/>
<gene>
    <name evidence="9" type="ORF">LUCI_2641</name>
</gene>
<accession>A0A498R3Z3</accession>
<organism evidence="9 10">
    <name type="scientific">Lucifera butyrica</name>
    <dbReference type="NCBI Taxonomy" id="1351585"/>
    <lineage>
        <taxon>Bacteria</taxon>
        <taxon>Bacillati</taxon>
        <taxon>Bacillota</taxon>
        <taxon>Negativicutes</taxon>
        <taxon>Veillonellales</taxon>
        <taxon>Veillonellaceae</taxon>
        <taxon>Lucifera</taxon>
    </lineage>
</organism>
<feature type="transmembrane region" description="Helical" evidence="8">
    <location>
        <begin position="338"/>
        <end position="358"/>
    </location>
</feature>
<dbReference type="EMBL" id="UPPP01000073">
    <property type="protein sequence ID" value="VBB07396.1"/>
    <property type="molecule type" value="Genomic_DNA"/>
</dbReference>
<dbReference type="Pfam" id="PF03845">
    <property type="entry name" value="Spore_permease"/>
    <property type="match status" value="1"/>
</dbReference>
<feature type="transmembrane region" description="Helical" evidence="8">
    <location>
        <begin position="36"/>
        <end position="61"/>
    </location>
</feature>
<evidence type="ECO:0000313" key="9">
    <source>
        <dbReference type="EMBL" id="VBB07396.1"/>
    </source>
</evidence>
<evidence type="ECO:0000256" key="3">
    <source>
        <dbReference type="ARBA" id="ARBA00022448"/>
    </source>
</evidence>
<feature type="transmembrane region" description="Helical" evidence="8">
    <location>
        <begin position="219"/>
        <end position="241"/>
    </location>
</feature>
<comment type="similarity">
    <text evidence="2">Belongs to the amino acid-polyamine-organocation (APC) superfamily. Spore germination protein (SGP) (TC 2.A.3.9) family.</text>
</comment>
<evidence type="ECO:0000256" key="1">
    <source>
        <dbReference type="ARBA" id="ARBA00004141"/>
    </source>
</evidence>
<dbReference type="InterPro" id="IPR004761">
    <property type="entry name" value="Spore_GerAB"/>
</dbReference>
<feature type="transmembrane region" description="Helical" evidence="8">
    <location>
        <begin position="305"/>
        <end position="326"/>
    </location>
</feature>
<sequence>MLKTRISAYQLFAMMLLFSYGTASLFFLTPDAKQNAWLTVLLFMPTGLILQLLATALFYQYPNDTLITFLPKIFGRFIGYPLCAIYILYFSYSAARVLRDFSELILMAATPEMPLLLVATVFMTAFAYGAFAGLENLARAAQFALPVVILVIFLDRISLLATPNLVKFYNLKPFLENGLLPVIKAGWMLPTFPYGEAVTFSMIYCSVNEPSKVRKTAMFAIFCLGILLVINTIAIITVLGVNFASTTQSPLYEAVRLIKLGSFFDRLDIFIIVFLAIVGSMKVSIFTYMAMLGTAQLMKWNDPKYLAIPFGISILIMSILIAPNYAEHIRIGLKWTPIYIHFPLLIIVPALALIVHYVKKTWKERTATC</sequence>
<dbReference type="RefSeq" id="WP_207857619.1">
    <property type="nucleotide sequence ID" value="NZ_UPPP01000073.1"/>
</dbReference>